<keyword evidence="2 4" id="KW-0560">Oxidoreductase</keyword>
<dbReference type="NCBIfam" id="NF008415">
    <property type="entry name" value="PRK11241.1"/>
    <property type="match status" value="1"/>
</dbReference>
<reference evidence="6 7" key="1">
    <citation type="submission" date="2019-10" db="EMBL/GenBank/DDBJ databases">
        <title>Two novel species isolated from a subtropical stream in China.</title>
        <authorList>
            <person name="Lu H."/>
        </authorList>
    </citation>
    <scope>NUCLEOTIDE SEQUENCE [LARGE SCALE GENOMIC DNA]</scope>
    <source>
        <strain evidence="6 7">FT29W</strain>
    </source>
</reference>
<dbReference type="Gene3D" id="3.40.605.10">
    <property type="entry name" value="Aldehyde Dehydrogenase, Chain A, domain 1"/>
    <property type="match status" value="1"/>
</dbReference>
<dbReference type="EMBL" id="WHUG01000003">
    <property type="protein sequence ID" value="MQA38391.1"/>
    <property type="molecule type" value="Genomic_DNA"/>
</dbReference>
<dbReference type="CDD" id="cd07103">
    <property type="entry name" value="ALDH_F5_SSADH_GabD"/>
    <property type="match status" value="1"/>
</dbReference>
<dbReference type="FunFam" id="3.40.605.10:FF:000005">
    <property type="entry name" value="Succinate-semialdehyde dehydrogenase I"/>
    <property type="match status" value="1"/>
</dbReference>
<proteinExistence type="inferred from homology"/>
<dbReference type="InterPro" id="IPR015590">
    <property type="entry name" value="Aldehyde_DH_dom"/>
</dbReference>
<accession>A0A6A7N0B0</accession>
<sequence length="484" mass="51505">MLQLKDPSLLRQQAYIDGAWRDADSGATLAVTNPATGEQLGTVPLMGAAETRRAIAAANAAWPAWRKKSAKERAAILRKWNDLILENTEDLAQLMTTEQGKPLAESRGEVAYGASFIEWFGEEAKRVAGETLASPWPDRRLLVTKEPIGVCAAITPWNFPIAMITRKAGPALAAGCPMVLKPAESTPYCALALAVLAERAGVPAGVFSVVTGTPKDIGGEMTSNPTVRKLTFTGSTAVGRLLMEQSAKTIKKLSLELGGNAPFIVFDDADLDAAVEGALASKYRNAGQTCVCANRLYVQDGVYEQFAAKLVAAVAKLKVGNGAEEGVTQGPLIDEKAVQKVEQHVADALSKGGRLLAGGKRHALGHSFFEPTVIADVTNDMIVATEETFGPLAPLFRFKTDEEAVELANSTEFGLASYFYSRDIGRIWRVAEGLESGMVGVNTGLISNEIAPFGGVKQSGLGREGSHYGLDDFLVIKYICMGGI</sequence>
<dbReference type="AlphaFoldDB" id="A0A6A7N0B0"/>
<evidence type="ECO:0000256" key="2">
    <source>
        <dbReference type="ARBA" id="ARBA00023002"/>
    </source>
</evidence>
<dbReference type="PROSITE" id="PS00687">
    <property type="entry name" value="ALDEHYDE_DEHYDR_GLU"/>
    <property type="match status" value="1"/>
</dbReference>
<dbReference type="Proteomes" id="UP000440498">
    <property type="component" value="Unassembled WGS sequence"/>
</dbReference>
<dbReference type="InterPro" id="IPR016163">
    <property type="entry name" value="Ald_DH_C"/>
</dbReference>
<dbReference type="GO" id="GO:0004777">
    <property type="term" value="F:succinate-semialdehyde dehydrogenase (NAD+) activity"/>
    <property type="evidence" value="ECO:0007669"/>
    <property type="project" value="TreeGrafter"/>
</dbReference>
<dbReference type="PANTHER" id="PTHR43353:SF5">
    <property type="entry name" value="SUCCINATE-SEMIALDEHYDE DEHYDROGENASE, MITOCHONDRIAL"/>
    <property type="match status" value="1"/>
</dbReference>
<dbReference type="SUPFAM" id="SSF53720">
    <property type="entry name" value="ALDH-like"/>
    <property type="match status" value="1"/>
</dbReference>
<dbReference type="Gene3D" id="3.40.309.10">
    <property type="entry name" value="Aldehyde Dehydrogenase, Chain A, domain 2"/>
    <property type="match status" value="1"/>
</dbReference>
<dbReference type="InterPro" id="IPR016161">
    <property type="entry name" value="Ald_DH/histidinol_DH"/>
</dbReference>
<evidence type="ECO:0000313" key="7">
    <source>
        <dbReference type="Proteomes" id="UP000440498"/>
    </source>
</evidence>
<keyword evidence="7" id="KW-1185">Reference proteome</keyword>
<dbReference type="FunFam" id="3.40.309.10:FF:000004">
    <property type="entry name" value="Succinate-semialdehyde dehydrogenase I"/>
    <property type="match status" value="1"/>
</dbReference>
<dbReference type="NCBIfam" id="TIGR01780">
    <property type="entry name" value="SSADH"/>
    <property type="match status" value="1"/>
</dbReference>
<comment type="caution">
    <text evidence="6">The sequence shown here is derived from an EMBL/GenBank/DDBJ whole genome shotgun (WGS) entry which is preliminary data.</text>
</comment>
<dbReference type="GO" id="GO:0005829">
    <property type="term" value="C:cytosol"/>
    <property type="evidence" value="ECO:0007669"/>
    <property type="project" value="TreeGrafter"/>
</dbReference>
<dbReference type="GO" id="GO:0009450">
    <property type="term" value="P:gamma-aminobutyric acid catabolic process"/>
    <property type="evidence" value="ECO:0007669"/>
    <property type="project" value="InterPro"/>
</dbReference>
<gene>
    <name evidence="6" type="primary">gabD</name>
    <name evidence="6" type="ORF">GEV02_09540</name>
</gene>
<feature type="active site" evidence="3">
    <location>
        <position position="256"/>
    </location>
</feature>
<dbReference type="InterPro" id="IPR016160">
    <property type="entry name" value="Ald_DH_CS_CYS"/>
</dbReference>
<evidence type="ECO:0000256" key="4">
    <source>
        <dbReference type="RuleBase" id="RU003345"/>
    </source>
</evidence>
<dbReference type="Pfam" id="PF00171">
    <property type="entry name" value="Aldedh"/>
    <property type="match status" value="1"/>
</dbReference>
<dbReference type="RefSeq" id="WP_152837778.1">
    <property type="nucleotide sequence ID" value="NZ_WHUG01000003.1"/>
</dbReference>
<dbReference type="PROSITE" id="PS00070">
    <property type="entry name" value="ALDEHYDE_DEHYDR_CYS"/>
    <property type="match status" value="1"/>
</dbReference>
<dbReference type="InterPro" id="IPR029510">
    <property type="entry name" value="Ald_DH_CS_GLU"/>
</dbReference>
<comment type="similarity">
    <text evidence="1 4">Belongs to the aldehyde dehydrogenase family.</text>
</comment>
<evidence type="ECO:0000259" key="5">
    <source>
        <dbReference type="Pfam" id="PF00171"/>
    </source>
</evidence>
<name>A0A6A7N0B0_9BURK</name>
<dbReference type="InterPro" id="IPR050740">
    <property type="entry name" value="Aldehyde_DH_Superfamily"/>
</dbReference>
<dbReference type="InterPro" id="IPR010102">
    <property type="entry name" value="Succ_semiAld_DH"/>
</dbReference>
<evidence type="ECO:0000256" key="3">
    <source>
        <dbReference type="PROSITE-ProRule" id="PRU10007"/>
    </source>
</evidence>
<protein>
    <submittedName>
        <fullName evidence="6">NADP-dependent succinate-semialdehyde dehydrogenase</fullName>
    </submittedName>
</protein>
<evidence type="ECO:0000256" key="1">
    <source>
        <dbReference type="ARBA" id="ARBA00009986"/>
    </source>
</evidence>
<dbReference type="PANTHER" id="PTHR43353">
    <property type="entry name" value="SUCCINATE-SEMIALDEHYDE DEHYDROGENASE, MITOCHONDRIAL"/>
    <property type="match status" value="1"/>
</dbReference>
<feature type="domain" description="Aldehyde dehydrogenase" evidence="5">
    <location>
        <begin position="20"/>
        <end position="478"/>
    </location>
</feature>
<dbReference type="InterPro" id="IPR016162">
    <property type="entry name" value="Ald_DH_N"/>
</dbReference>
<evidence type="ECO:0000313" key="6">
    <source>
        <dbReference type="EMBL" id="MQA38391.1"/>
    </source>
</evidence>
<organism evidence="6 7">
    <name type="scientific">Rugamonas aquatica</name>
    <dbReference type="NCBI Taxonomy" id="2743357"/>
    <lineage>
        <taxon>Bacteria</taxon>
        <taxon>Pseudomonadati</taxon>
        <taxon>Pseudomonadota</taxon>
        <taxon>Betaproteobacteria</taxon>
        <taxon>Burkholderiales</taxon>
        <taxon>Oxalobacteraceae</taxon>
        <taxon>Telluria group</taxon>
        <taxon>Rugamonas</taxon>
    </lineage>
</organism>